<accession>B7PAP5</accession>
<dbReference type="VEuPathDB" id="VectorBase:ISCW003261"/>
<name>B7PAP5_IXOSC</name>
<dbReference type="Proteomes" id="UP000001555">
    <property type="component" value="Unassembled WGS sequence"/>
</dbReference>
<feature type="region of interest" description="Disordered" evidence="1">
    <location>
        <begin position="114"/>
        <end position="135"/>
    </location>
</feature>
<evidence type="ECO:0000313" key="2">
    <source>
        <dbReference type="EMBL" id="EEC03667.1"/>
    </source>
</evidence>
<reference evidence="2 4" key="1">
    <citation type="submission" date="2008-03" db="EMBL/GenBank/DDBJ databases">
        <title>Annotation of Ixodes scapularis.</title>
        <authorList>
            <consortium name="Ixodes scapularis Genome Project Consortium"/>
            <person name="Caler E."/>
            <person name="Hannick L.I."/>
            <person name="Bidwell S."/>
            <person name="Joardar V."/>
            <person name="Thiagarajan M."/>
            <person name="Amedeo P."/>
            <person name="Galinsky K.J."/>
            <person name="Schobel S."/>
            <person name="Inman J."/>
            <person name="Hostetler J."/>
            <person name="Miller J."/>
            <person name="Hammond M."/>
            <person name="Megy K."/>
            <person name="Lawson D."/>
            <person name="Kodira C."/>
            <person name="Sutton G."/>
            <person name="Meyer J."/>
            <person name="Hill C.A."/>
            <person name="Birren B."/>
            <person name="Nene V."/>
            <person name="Collins F."/>
            <person name="Alarcon-Chaidez F."/>
            <person name="Wikel S."/>
            <person name="Strausberg R."/>
        </authorList>
    </citation>
    <scope>NUCLEOTIDE SEQUENCE [LARGE SCALE GENOMIC DNA]</scope>
    <source>
        <strain evidence="4">Wikel</strain>
        <strain evidence="2">Wikel colony</strain>
    </source>
</reference>
<dbReference type="EMBL" id="DS672393">
    <property type="protein sequence ID" value="EEC03667.1"/>
    <property type="molecule type" value="Genomic_DNA"/>
</dbReference>
<proteinExistence type="predicted"/>
<keyword evidence="4" id="KW-1185">Reference proteome</keyword>
<dbReference type="HOGENOM" id="CLU_1888034_0_0_1"/>
<reference evidence="3" key="2">
    <citation type="submission" date="2020-05" db="UniProtKB">
        <authorList>
            <consortium name="EnsemblMetazoa"/>
        </authorList>
    </citation>
    <scope>IDENTIFICATION</scope>
    <source>
        <strain evidence="3">wikel</strain>
    </source>
</reference>
<dbReference type="AlphaFoldDB" id="B7PAP5"/>
<dbReference type="EMBL" id="ABJB010240057">
    <property type="status" value="NOT_ANNOTATED_CDS"/>
    <property type="molecule type" value="Genomic_DNA"/>
</dbReference>
<dbReference type="PaxDb" id="6945-B7PAP5"/>
<sequence>MEQSGLGAAAAKEFQQNAVVARPPQRVFPSISDKAQPQVKVIYFRKVEHGIAMQPVVTTLPVAEVQSFLAAESQNPGVVPMWLPGSGPTAVPLREVEQHRALVDLNLPVRPLQHAPSAVSEPQEDLVQFHEVERS</sequence>
<protein>
    <submittedName>
        <fullName evidence="2 3">Uncharacterized protein</fullName>
    </submittedName>
</protein>
<gene>
    <name evidence="2" type="ORF">IscW_ISCW003261</name>
</gene>
<dbReference type="EnsemblMetazoa" id="ISCW003261-RA">
    <property type="protein sequence ID" value="ISCW003261-PA"/>
    <property type="gene ID" value="ISCW003261"/>
</dbReference>
<organism>
    <name type="scientific">Ixodes scapularis</name>
    <name type="common">Black-legged tick</name>
    <name type="synonym">Deer tick</name>
    <dbReference type="NCBI Taxonomy" id="6945"/>
    <lineage>
        <taxon>Eukaryota</taxon>
        <taxon>Metazoa</taxon>
        <taxon>Ecdysozoa</taxon>
        <taxon>Arthropoda</taxon>
        <taxon>Chelicerata</taxon>
        <taxon>Arachnida</taxon>
        <taxon>Acari</taxon>
        <taxon>Parasitiformes</taxon>
        <taxon>Ixodida</taxon>
        <taxon>Ixodoidea</taxon>
        <taxon>Ixodidae</taxon>
        <taxon>Ixodinae</taxon>
        <taxon>Ixodes</taxon>
    </lineage>
</organism>
<dbReference type="VEuPathDB" id="VectorBase:ISCI003261"/>
<evidence type="ECO:0000256" key="1">
    <source>
        <dbReference type="SAM" id="MobiDB-lite"/>
    </source>
</evidence>
<dbReference type="InParanoid" id="B7PAP5"/>
<evidence type="ECO:0000313" key="4">
    <source>
        <dbReference type="Proteomes" id="UP000001555"/>
    </source>
</evidence>
<evidence type="ECO:0000313" key="3">
    <source>
        <dbReference type="EnsemblMetazoa" id="ISCW003261-PA"/>
    </source>
</evidence>